<dbReference type="InterPro" id="IPR013912">
    <property type="entry name" value="Adenylate_cyclase-assoc_CAP_C"/>
</dbReference>
<reference evidence="7 8" key="1">
    <citation type="submission" date="2020-03" db="EMBL/GenBank/DDBJ databases">
        <title>FDA dAtabase for Regulatory Grade micrObial Sequences (FDA-ARGOS): Supporting development and validation of Infectious Disease Dx tests.</title>
        <authorList>
            <person name="Campos J."/>
            <person name="Goldberg B."/>
            <person name="Tallon L."/>
            <person name="Sadzewicz L."/>
            <person name="Vavikolanu K."/>
            <person name="Mehta A."/>
            <person name="Aluvathingal J."/>
            <person name="Nadendla S."/>
            <person name="Nandy P."/>
            <person name="Geyer C."/>
            <person name="Yan Y."/>
            <person name="Sichtig H."/>
        </authorList>
    </citation>
    <scope>NUCLEOTIDE SEQUENCE [LARGE SCALE GENOMIC DNA]</scope>
    <source>
        <strain evidence="7 8">FDAARGOS_656</strain>
    </source>
</reference>
<dbReference type="InterPro" id="IPR016098">
    <property type="entry name" value="CAP/MinC_C"/>
</dbReference>
<dbReference type="GO" id="GO:0005737">
    <property type="term" value="C:cytoplasm"/>
    <property type="evidence" value="ECO:0007669"/>
    <property type="project" value="TreeGrafter"/>
</dbReference>
<dbReference type="PANTHER" id="PTHR10652:SF0">
    <property type="entry name" value="ADENYLYL CYCLASE-ASSOCIATED PROTEIN"/>
    <property type="match status" value="1"/>
</dbReference>
<comment type="caution">
    <text evidence="7">The sequence shown here is derived from an EMBL/GenBank/DDBJ whole genome shotgun (WGS) entry which is preliminary data.</text>
</comment>
<dbReference type="InterPro" id="IPR036223">
    <property type="entry name" value="CAP_C_sf"/>
</dbReference>
<organism evidence="7 8">
    <name type="scientific">Candida albicans</name>
    <name type="common">Yeast</name>
    <dbReference type="NCBI Taxonomy" id="5476"/>
    <lineage>
        <taxon>Eukaryota</taxon>
        <taxon>Fungi</taxon>
        <taxon>Dikarya</taxon>
        <taxon>Ascomycota</taxon>
        <taxon>Saccharomycotina</taxon>
        <taxon>Pichiomycetes</taxon>
        <taxon>Debaryomycetaceae</taxon>
        <taxon>Candida/Lodderomyces clade</taxon>
        <taxon>Candida</taxon>
    </lineage>
</organism>
<dbReference type="GO" id="GO:0007015">
    <property type="term" value="P:actin filament organization"/>
    <property type="evidence" value="ECO:0007669"/>
    <property type="project" value="TreeGrafter"/>
</dbReference>
<evidence type="ECO:0000256" key="2">
    <source>
        <dbReference type="ARBA" id="ARBA00054756"/>
    </source>
</evidence>
<dbReference type="InterPro" id="IPR053950">
    <property type="entry name" value="CAP_N"/>
</dbReference>
<feature type="compositionally biased region" description="Basic and acidic residues" evidence="5">
    <location>
        <begin position="49"/>
        <end position="61"/>
    </location>
</feature>
<dbReference type="SMART" id="SM00673">
    <property type="entry name" value="CARP"/>
    <property type="match status" value="2"/>
</dbReference>
<dbReference type="AlphaFoldDB" id="A0A8H6BUR3"/>
<evidence type="ECO:0000256" key="1">
    <source>
        <dbReference type="ARBA" id="ARBA00007659"/>
    </source>
</evidence>
<dbReference type="FunFam" id="1.25.40.330:FF:000001">
    <property type="entry name" value="Adenylyl cyclase-associated protein"/>
    <property type="match status" value="1"/>
</dbReference>
<accession>A0A8H6BUR3</accession>
<feature type="region of interest" description="Disordered" evidence="5">
    <location>
        <begin position="46"/>
        <end position="73"/>
    </location>
</feature>
<dbReference type="InterPro" id="IPR013992">
    <property type="entry name" value="Adenylate_cyclase-assoc_CAP_N"/>
</dbReference>
<evidence type="ECO:0000259" key="6">
    <source>
        <dbReference type="PROSITE" id="PS51329"/>
    </source>
</evidence>
<feature type="region of interest" description="Disordered" evidence="5">
    <location>
        <begin position="336"/>
        <end position="382"/>
    </location>
</feature>
<dbReference type="PROSITE" id="PS01088">
    <property type="entry name" value="CAP_1"/>
    <property type="match status" value="1"/>
</dbReference>
<evidence type="ECO:0000313" key="7">
    <source>
        <dbReference type="EMBL" id="KAF6066953.1"/>
    </source>
</evidence>
<dbReference type="InterPro" id="IPR018106">
    <property type="entry name" value="CAP_CS_N"/>
</dbReference>
<dbReference type="Proteomes" id="UP000536275">
    <property type="component" value="Unassembled WGS sequence"/>
</dbReference>
<dbReference type="Gene3D" id="2.160.20.70">
    <property type="match status" value="1"/>
</dbReference>
<dbReference type="PANTHER" id="PTHR10652">
    <property type="entry name" value="ADENYLYL CYCLASE-ASSOCIATED PROTEIN"/>
    <property type="match status" value="1"/>
</dbReference>
<dbReference type="InterPro" id="IPR001837">
    <property type="entry name" value="Adenylate_cyclase-assoc_CAP"/>
</dbReference>
<evidence type="ECO:0000256" key="4">
    <source>
        <dbReference type="RuleBase" id="RU000647"/>
    </source>
</evidence>
<evidence type="ECO:0000313" key="8">
    <source>
        <dbReference type="Proteomes" id="UP000536275"/>
    </source>
</evidence>
<evidence type="ECO:0000256" key="5">
    <source>
        <dbReference type="SAM" id="MobiDB-lite"/>
    </source>
</evidence>
<dbReference type="Pfam" id="PF08603">
    <property type="entry name" value="CAP_C"/>
    <property type="match status" value="1"/>
</dbReference>
<dbReference type="SUPFAM" id="SSF69340">
    <property type="entry name" value="C-terminal domain of adenylylcyclase associated protein"/>
    <property type="match status" value="1"/>
</dbReference>
<feature type="compositionally biased region" description="Pro residues" evidence="5">
    <location>
        <begin position="355"/>
        <end position="366"/>
    </location>
</feature>
<dbReference type="GO" id="GO:0008179">
    <property type="term" value="F:adenylate cyclase binding"/>
    <property type="evidence" value="ECO:0007669"/>
    <property type="project" value="TreeGrafter"/>
</dbReference>
<sequence length="545" mass="59632">MSTEESQFNVQGYNIITILKRLEAATSRLEDITIFQEEANKNHYGVDSLTEKGTPKSRTVESSEATSDGKSLESTSFATFSEAPVEKSKLIVEFENFVESYVHPLVETSKKIDSLVGESAQYFYEAFVEQGKFLELVLQSQQPDMTDPALAKALEPMNAKCTKINELKDSNRKSPFFNHLNTFSESNAVFYWIGIPTPVSYITDTKDTVKFWSDRVLKEYKTKDQVHVEWVKQTLSVFDELKNYVKEYHTTGVAWNPKGKPFAEVVSQQTESAAKNSSSASGSAGGAAPPPPPPPPPATFFDDTEKDSENPSPASGGINAVFAELNQGANITSGLKKVDKSEMTHKNPELRKQPPVAPKKPAPPKKPSSLSGGVSSAPVKKPAKKELIDGTKWIIQNFTKADISDLSPITIEVEMHQSVFIGNCSDVTIQLKGKANAVSVSETKNVALVIDSLISGVDVIKSYKFGIQVLGLVPMLSIDKSDEGTIYLSQESIDNDSQVFTSSTTALNINAPKENDDYEELAVPEQFVSKVVNGKLVTQIVEHAG</sequence>
<feature type="region of interest" description="Disordered" evidence="5">
    <location>
        <begin position="266"/>
        <end position="318"/>
    </location>
</feature>
<comment type="function">
    <text evidence="2">The N-terminal domain binds to adenylyl cyclase, thereby enabling adenylyl cyclase to be activated by upstream regulatory signals, such as Ras. The C-terminal domain is required for normal cellular morphology and growth control.</text>
</comment>
<dbReference type="InterPro" id="IPR006599">
    <property type="entry name" value="CARP_motif"/>
</dbReference>
<gene>
    <name evidence="7" type="ORF">FOB64_004400</name>
</gene>
<dbReference type="EMBL" id="JABWAD010000055">
    <property type="protein sequence ID" value="KAF6066953.1"/>
    <property type="molecule type" value="Genomic_DNA"/>
</dbReference>
<feature type="compositionally biased region" description="Pro residues" evidence="5">
    <location>
        <begin position="288"/>
        <end position="298"/>
    </location>
</feature>
<dbReference type="GO" id="GO:0003779">
    <property type="term" value="F:actin binding"/>
    <property type="evidence" value="ECO:0007669"/>
    <property type="project" value="InterPro"/>
</dbReference>
<dbReference type="PROSITE" id="PS51329">
    <property type="entry name" value="C_CAP_COFACTOR_C"/>
    <property type="match status" value="1"/>
</dbReference>
<proteinExistence type="inferred from homology"/>
<evidence type="ECO:0000256" key="3">
    <source>
        <dbReference type="ARBA" id="ARBA00072052"/>
    </source>
</evidence>
<name>A0A8H6BUR3_CANAX</name>
<comment type="similarity">
    <text evidence="1 4">Belongs to the CAP family.</text>
</comment>
<protein>
    <recommendedName>
        <fullName evidence="3 4">Adenylyl cyclase-associated protein</fullName>
    </recommendedName>
</protein>
<dbReference type="GO" id="GO:0019933">
    <property type="term" value="P:cAMP-mediated signaling"/>
    <property type="evidence" value="ECO:0007669"/>
    <property type="project" value="TreeGrafter"/>
</dbReference>
<dbReference type="Pfam" id="PF21938">
    <property type="entry name" value="CAP_N"/>
    <property type="match status" value="1"/>
</dbReference>
<dbReference type="SUPFAM" id="SSF101278">
    <property type="entry name" value="N-terminal domain of adenylylcyclase associated protein, CAP"/>
    <property type="match status" value="1"/>
</dbReference>
<dbReference type="InterPro" id="IPR036222">
    <property type="entry name" value="CAP_N_sf"/>
</dbReference>
<feature type="compositionally biased region" description="Polar residues" evidence="5">
    <location>
        <begin position="62"/>
        <end position="73"/>
    </location>
</feature>
<feature type="domain" description="C-CAP/cofactor C-like" evidence="6">
    <location>
        <begin position="382"/>
        <end position="523"/>
    </location>
</feature>
<feature type="compositionally biased region" description="Basic and acidic residues" evidence="5">
    <location>
        <begin position="336"/>
        <end position="352"/>
    </location>
</feature>
<feature type="compositionally biased region" description="Polar residues" evidence="5">
    <location>
        <begin position="266"/>
        <end position="276"/>
    </location>
</feature>
<dbReference type="InterPro" id="IPR017901">
    <property type="entry name" value="C-CAP_CF_C-like"/>
</dbReference>
<dbReference type="Gene3D" id="1.25.40.330">
    <property type="entry name" value="Adenylate cyclase-associated CAP, N-terminal domain"/>
    <property type="match status" value="1"/>
</dbReference>
<dbReference type="Pfam" id="PF01213">
    <property type="entry name" value="CAP_N-CM"/>
    <property type="match status" value="1"/>
</dbReference>
<feature type="compositionally biased region" description="Low complexity" evidence="5">
    <location>
        <begin position="367"/>
        <end position="379"/>
    </location>
</feature>